<comment type="caution">
    <text evidence="1">The sequence shown here is derived from an EMBL/GenBank/DDBJ whole genome shotgun (WGS) entry which is preliminary data.</text>
</comment>
<gene>
    <name evidence="1" type="ORF">PIB30_002374</name>
</gene>
<dbReference type="Proteomes" id="UP001341840">
    <property type="component" value="Unassembled WGS sequence"/>
</dbReference>
<accession>A0ABU6V641</accession>
<reference evidence="1 2" key="1">
    <citation type="journal article" date="2023" name="Plants (Basel)">
        <title>Bridging the Gap: Combining Genomics and Transcriptomics Approaches to Understand Stylosanthes scabra, an Orphan Legume from the Brazilian Caatinga.</title>
        <authorList>
            <person name="Ferreira-Neto J.R.C."/>
            <person name="da Silva M.D."/>
            <person name="Binneck E."/>
            <person name="de Melo N.F."/>
            <person name="da Silva R.H."/>
            <person name="de Melo A.L.T.M."/>
            <person name="Pandolfi V."/>
            <person name="Bustamante F.O."/>
            <person name="Brasileiro-Vidal A.C."/>
            <person name="Benko-Iseppon A.M."/>
        </authorList>
    </citation>
    <scope>NUCLEOTIDE SEQUENCE [LARGE SCALE GENOMIC DNA]</scope>
    <source>
        <tissue evidence="1">Leaves</tissue>
    </source>
</reference>
<organism evidence="1 2">
    <name type="scientific">Stylosanthes scabra</name>
    <dbReference type="NCBI Taxonomy" id="79078"/>
    <lineage>
        <taxon>Eukaryota</taxon>
        <taxon>Viridiplantae</taxon>
        <taxon>Streptophyta</taxon>
        <taxon>Embryophyta</taxon>
        <taxon>Tracheophyta</taxon>
        <taxon>Spermatophyta</taxon>
        <taxon>Magnoliopsida</taxon>
        <taxon>eudicotyledons</taxon>
        <taxon>Gunneridae</taxon>
        <taxon>Pentapetalae</taxon>
        <taxon>rosids</taxon>
        <taxon>fabids</taxon>
        <taxon>Fabales</taxon>
        <taxon>Fabaceae</taxon>
        <taxon>Papilionoideae</taxon>
        <taxon>50 kb inversion clade</taxon>
        <taxon>dalbergioids sensu lato</taxon>
        <taxon>Dalbergieae</taxon>
        <taxon>Pterocarpus clade</taxon>
        <taxon>Stylosanthes</taxon>
    </lineage>
</organism>
<evidence type="ECO:0000313" key="2">
    <source>
        <dbReference type="Proteomes" id="UP001341840"/>
    </source>
</evidence>
<sequence>MPSSRELVTIHRGYFVIAFSELVLDFVRSLSIGGQLALSRSRESDVVPDEDEFSVLEISRNHFLVVELLSLGLAIDYLAEEGDPRAFFAYLNGDHCLQPIGQLVWGFSCGGLGSGSVCP</sequence>
<proteinExistence type="predicted"/>
<name>A0ABU6V641_9FABA</name>
<protein>
    <submittedName>
        <fullName evidence="1">Uncharacterized protein</fullName>
    </submittedName>
</protein>
<evidence type="ECO:0000313" key="1">
    <source>
        <dbReference type="EMBL" id="MED6167403.1"/>
    </source>
</evidence>
<dbReference type="EMBL" id="JASCZI010151039">
    <property type="protein sequence ID" value="MED6167403.1"/>
    <property type="molecule type" value="Genomic_DNA"/>
</dbReference>
<keyword evidence="2" id="KW-1185">Reference proteome</keyword>